<dbReference type="Proteomes" id="UP000198832">
    <property type="component" value="Unassembled WGS sequence"/>
</dbReference>
<feature type="transmembrane region" description="Helical" evidence="1">
    <location>
        <begin position="20"/>
        <end position="39"/>
    </location>
</feature>
<proteinExistence type="predicted"/>
<protein>
    <submittedName>
        <fullName evidence="2">Uncharacterized protein</fullName>
    </submittedName>
</protein>
<keyword evidence="1" id="KW-0812">Transmembrane</keyword>
<keyword evidence="1" id="KW-1133">Transmembrane helix</keyword>
<organism evidence="2 3">
    <name type="scientific">Nocardioides terrae</name>
    <dbReference type="NCBI Taxonomy" id="574651"/>
    <lineage>
        <taxon>Bacteria</taxon>
        <taxon>Bacillati</taxon>
        <taxon>Actinomycetota</taxon>
        <taxon>Actinomycetes</taxon>
        <taxon>Propionibacteriales</taxon>
        <taxon>Nocardioidaceae</taxon>
        <taxon>Nocardioides</taxon>
    </lineage>
</organism>
<dbReference type="STRING" id="574651.SAMN04487968_103216"/>
<sequence length="74" mass="7738">MARTPADPSHRPERNRRSLLLRSALLALAAAAVAINVVVADSIRLGALIPILVAVAIAMFSGDRAGACGRRHAK</sequence>
<evidence type="ECO:0000313" key="2">
    <source>
        <dbReference type="EMBL" id="SFC05409.1"/>
    </source>
</evidence>
<feature type="transmembrane region" description="Helical" evidence="1">
    <location>
        <begin position="45"/>
        <end position="62"/>
    </location>
</feature>
<dbReference type="AlphaFoldDB" id="A0A1I1G0R3"/>
<name>A0A1I1G0R3_9ACTN</name>
<keyword evidence="1" id="KW-0472">Membrane</keyword>
<accession>A0A1I1G0R3</accession>
<gene>
    <name evidence="2" type="ORF">SAMN04487968_103216</name>
</gene>
<evidence type="ECO:0000256" key="1">
    <source>
        <dbReference type="SAM" id="Phobius"/>
    </source>
</evidence>
<evidence type="ECO:0000313" key="3">
    <source>
        <dbReference type="Proteomes" id="UP000198832"/>
    </source>
</evidence>
<reference evidence="2 3" key="1">
    <citation type="submission" date="2016-10" db="EMBL/GenBank/DDBJ databases">
        <authorList>
            <person name="de Groot N.N."/>
        </authorList>
    </citation>
    <scope>NUCLEOTIDE SEQUENCE [LARGE SCALE GENOMIC DNA]</scope>
    <source>
        <strain evidence="2 3">CGMCC 1.7056</strain>
    </source>
</reference>
<keyword evidence="3" id="KW-1185">Reference proteome</keyword>
<dbReference type="EMBL" id="FOLB01000003">
    <property type="protein sequence ID" value="SFC05409.1"/>
    <property type="molecule type" value="Genomic_DNA"/>
</dbReference>